<dbReference type="InterPro" id="IPR036237">
    <property type="entry name" value="Xyl_isomerase-like_sf"/>
</dbReference>
<accession>A0ABX3N2G7</accession>
<keyword evidence="3" id="KW-1185">Reference proteome</keyword>
<dbReference type="InterPro" id="IPR050312">
    <property type="entry name" value="IolE/XylAMocC-like"/>
</dbReference>
<gene>
    <name evidence="2" type="ORF">BMI91_05255</name>
</gene>
<evidence type="ECO:0000313" key="3">
    <source>
        <dbReference type="Proteomes" id="UP000190787"/>
    </source>
</evidence>
<keyword evidence="2" id="KW-0413">Isomerase</keyword>
<dbReference type="PANTHER" id="PTHR12110:SF41">
    <property type="entry name" value="INOSOSE DEHYDRATASE"/>
    <property type="match status" value="1"/>
</dbReference>
<evidence type="ECO:0000259" key="1">
    <source>
        <dbReference type="Pfam" id="PF01261"/>
    </source>
</evidence>
<evidence type="ECO:0000313" key="2">
    <source>
        <dbReference type="EMBL" id="OOY25801.1"/>
    </source>
</evidence>
<sequence>MTDFSYQLYSSRNAGPLDQTLGMLAQAGYASVEGFGGLYEGLDADGLAAFRAQLDAAGLKMPTGHFSLDVVETDPDRAVAIARALGMEALYVPFLMPEDRPTDAKGWEAFGIRLARAGAPIRAAGFGFGWHNHDFEFKPLADGTLPMEHILAAGDLDWEADIAWITRGGADPLDWIARHGNRITAAHVKDIAPEGEKAEEDGWADVGTGVMDWARLLEALRRDSKAAHFVMEHDNPSDDARFARGSIDNARKL</sequence>
<reference evidence="2 3" key="1">
    <citation type="submission" date="2016-11" db="EMBL/GenBank/DDBJ databases">
        <title>A multilocus sequence analysis scheme for characterization of bacteria in the genus Thioclava.</title>
        <authorList>
            <person name="Liu Y."/>
            <person name="Shao Z."/>
        </authorList>
    </citation>
    <scope>NUCLEOTIDE SEQUENCE [LARGE SCALE GENOMIC DNA]</scope>
    <source>
        <strain evidence="2 3">TAW-CT134</strain>
    </source>
</reference>
<name>A0ABX3N2G7_9RHOB</name>
<protein>
    <submittedName>
        <fullName evidence="2">Xylose isomerase</fullName>
    </submittedName>
</protein>
<organism evidence="2 3">
    <name type="scientific">Thioclava sediminum</name>
    <dbReference type="NCBI Taxonomy" id="1915319"/>
    <lineage>
        <taxon>Bacteria</taxon>
        <taxon>Pseudomonadati</taxon>
        <taxon>Pseudomonadota</taxon>
        <taxon>Alphaproteobacteria</taxon>
        <taxon>Rhodobacterales</taxon>
        <taxon>Paracoccaceae</taxon>
        <taxon>Thioclava</taxon>
    </lineage>
</organism>
<proteinExistence type="predicted"/>
<dbReference type="EMBL" id="MPZV01000001">
    <property type="protein sequence ID" value="OOY25801.1"/>
    <property type="molecule type" value="Genomic_DNA"/>
</dbReference>
<dbReference type="Pfam" id="PF01261">
    <property type="entry name" value="AP_endonuc_2"/>
    <property type="match status" value="1"/>
</dbReference>
<dbReference type="PANTHER" id="PTHR12110">
    <property type="entry name" value="HYDROXYPYRUVATE ISOMERASE"/>
    <property type="match status" value="1"/>
</dbReference>
<dbReference type="Proteomes" id="UP000190787">
    <property type="component" value="Unassembled WGS sequence"/>
</dbReference>
<dbReference type="GO" id="GO:0016853">
    <property type="term" value="F:isomerase activity"/>
    <property type="evidence" value="ECO:0007669"/>
    <property type="project" value="UniProtKB-KW"/>
</dbReference>
<dbReference type="RefSeq" id="WP_078540040.1">
    <property type="nucleotide sequence ID" value="NZ_MPZV01000001.1"/>
</dbReference>
<dbReference type="Gene3D" id="3.20.20.150">
    <property type="entry name" value="Divalent-metal-dependent TIM barrel enzymes"/>
    <property type="match status" value="1"/>
</dbReference>
<dbReference type="InterPro" id="IPR013022">
    <property type="entry name" value="Xyl_isomerase-like_TIM-brl"/>
</dbReference>
<comment type="caution">
    <text evidence="2">The sequence shown here is derived from an EMBL/GenBank/DDBJ whole genome shotgun (WGS) entry which is preliminary data.</text>
</comment>
<feature type="domain" description="Xylose isomerase-like TIM barrel" evidence="1">
    <location>
        <begin position="24"/>
        <end position="239"/>
    </location>
</feature>
<dbReference type="SUPFAM" id="SSF51658">
    <property type="entry name" value="Xylose isomerase-like"/>
    <property type="match status" value="1"/>
</dbReference>